<dbReference type="Proteomes" id="UP000770717">
    <property type="component" value="Unassembled WGS sequence"/>
</dbReference>
<feature type="domain" description="ATP-grasp" evidence="2">
    <location>
        <begin position="700"/>
        <end position="897"/>
    </location>
</feature>
<dbReference type="InterPro" id="IPR031046">
    <property type="entry name" value="CARNS1"/>
</dbReference>
<accession>A0A8J6EMK0</accession>
<dbReference type="GO" id="GO:0005524">
    <property type="term" value="F:ATP binding"/>
    <property type="evidence" value="ECO:0007669"/>
    <property type="project" value="UniProtKB-UniRule"/>
</dbReference>
<dbReference type="EMBL" id="WNTK01000085">
    <property type="protein sequence ID" value="KAG9471969.1"/>
    <property type="molecule type" value="Genomic_DNA"/>
</dbReference>
<reference evidence="3" key="1">
    <citation type="thesis" date="2020" institute="ProQuest LLC" country="789 East Eisenhower Parkway, Ann Arbor, MI, USA">
        <title>Comparative Genomics and Chromosome Evolution.</title>
        <authorList>
            <person name="Mudd A.B."/>
        </authorList>
    </citation>
    <scope>NUCLEOTIDE SEQUENCE</scope>
    <source>
        <strain evidence="3">HN-11 Male</strain>
        <tissue evidence="3">Kidney and liver</tissue>
    </source>
</reference>
<sequence>MLSLDQFILDHPMYSKDGELSEVWVPGVAPDGPPWGMRPSTEMPPGKNKGDNDIRKYENVKECYEDLQKVLINAGLPETQDRSKQPRTDHNMDTTTICVLGAPSSAMSILLEGARQCPGKILLCLSTSWFCPAPPSPTTTVPLFIKQAVTFDFGGRTYLDTFSPPRRVTYLSWLGGPQFLMGEQFECPMGGSPKLSHLLANTLGVRLLLDTKQLPLTPALLLSNSYQLGFWGKYAMKAKTTRVIELCQKEGREETIRQEISAFLTSLKMKGHQKVVLKTFWPYPGRSPAISFYSSQDAPQVSDVVVGLFSELPQGQAVLLEGFVTTVPPRRITPSSPPACIPRCSVRPPELTIRLCAVVCRSRGDQPILSKVVCMVGRAEKPLCHRFALPQSLDTTLDSWGVLDETQKRNVWVQIKEASEKVMKAVMEEEKNMNPKERGGNKVQTDVLGVDMLLTCVDYMVSPVILGVSTDLCLESCGIHECVLGSLAAGRSTTVDSASSPLIETMLRRSMTYVMEGKEVLVIGAGGISKKFIWQAAQSYGIKIHLVESNPGHFASSLVTSFIHYDYEDFSCDNEEHAQNILSIVREKGLHLSGCMAFWDECTILAAILCGMLGLPGPPPNAVKLAKRKTQTQLCLLNTTAPNPPFPYAGAFAVPCFSLGPGTGGVEAAESVLSYPLVLKPESGAGAVGVRLVQDPDECRRLVQKMGVELEASKLISNDESSGIDAGGVYHKEEGCKPRIGGSCEPIVPEVGLSNGVSNADLTEPINATVQIPPPLLAEYITGSEHDVDLVLGFNGRLLAAYVSDNGPTLLPGFTETAAALPSRLSLERRCQLVQAASRSCRALGLYPGVFNVELKMTDSGPRLLEINPRMGGFYLRDWIRHIYGTDLVLVALALSCGLEPALPEKGAQESAVLVGIMCTGESHEKALGSTANPQRLSELHNAGYIRFNRLEGCPVHVPDQEPYGNVACQGESQKEARERLLGMCSALGLDSQGYPLRYLTGEFQ</sequence>
<dbReference type="Gene3D" id="3.40.50.20">
    <property type="match status" value="1"/>
</dbReference>
<dbReference type="Pfam" id="PF15632">
    <property type="entry name" value="ATPgrasp_Ter"/>
    <property type="match status" value="1"/>
</dbReference>
<dbReference type="PANTHER" id="PTHR48066:SF1">
    <property type="entry name" value="CARNOSINE SYNTHASE 1"/>
    <property type="match status" value="1"/>
</dbReference>
<evidence type="ECO:0000259" key="2">
    <source>
        <dbReference type="PROSITE" id="PS50975"/>
    </source>
</evidence>
<evidence type="ECO:0000313" key="4">
    <source>
        <dbReference type="Proteomes" id="UP000770717"/>
    </source>
</evidence>
<dbReference type="GO" id="GO:0016887">
    <property type="term" value="F:ATP hydrolysis activity"/>
    <property type="evidence" value="ECO:0007669"/>
    <property type="project" value="InterPro"/>
</dbReference>
<evidence type="ECO:0000313" key="3">
    <source>
        <dbReference type="EMBL" id="KAG9471969.1"/>
    </source>
</evidence>
<organism evidence="3 4">
    <name type="scientific">Eleutherodactylus coqui</name>
    <name type="common">Puerto Rican coqui</name>
    <dbReference type="NCBI Taxonomy" id="57060"/>
    <lineage>
        <taxon>Eukaryota</taxon>
        <taxon>Metazoa</taxon>
        <taxon>Chordata</taxon>
        <taxon>Craniata</taxon>
        <taxon>Vertebrata</taxon>
        <taxon>Euteleostomi</taxon>
        <taxon>Amphibia</taxon>
        <taxon>Batrachia</taxon>
        <taxon>Anura</taxon>
        <taxon>Neobatrachia</taxon>
        <taxon>Hyloidea</taxon>
        <taxon>Eleutherodactylidae</taxon>
        <taxon>Eleutherodactylinae</taxon>
        <taxon>Eleutherodactylus</taxon>
        <taxon>Eleutherodactylus</taxon>
    </lineage>
</organism>
<dbReference type="Gene3D" id="3.30.470.20">
    <property type="entry name" value="ATP-grasp fold, B domain"/>
    <property type="match status" value="2"/>
</dbReference>
<dbReference type="PROSITE" id="PS50975">
    <property type="entry name" value="ATP_GRASP"/>
    <property type="match status" value="1"/>
</dbReference>
<dbReference type="GO" id="GO:0035499">
    <property type="term" value="P:carnosine biosynthetic process"/>
    <property type="evidence" value="ECO:0007669"/>
    <property type="project" value="InterPro"/>
</dbReference>
<keyword evidence="4" id="KW-1185">Reference proteome</keyword>
<proteinExistence type="predicted"/>
<comment type="caution">
    <text evidence="3">The sequence shown here is derived from an EMBL/GenBank/DDBJ whole genome shotgun (WGS) entry which is preliminary data.</text>
</comment>
<keyword evidence="1" id="KW-0547">Nucleotide-binding</keyword>
<dbReference type="SUPFAM" id="SSF56059">
    <property type="entry name" value="Glutathione synthetase ATP-binding domain-like"/>
    <property type="match status" value="1"/>
</dbReference>
<dbReference type="GO" id="GO:0047730">
    <property type="term" value="F:carnosine synthase activity"/>
    <property type="evidence" value="ECO:0007669"/>
    <property type="project" value="InterPro"/>
</dbReference>
<dbReference type="AlphaFoldDB" id="A0A8J6EMK0"/>
<dbReference type="GO" id="GO:0046872">
    <property type="term" value="F:metal ion binding"/>
    <property type="evidence" value="ECO:0007669"/>
    <property type="project" value="InterPro"/>
</dbReference>
<dbReference type="PANTHER" id="PTHR48066">
    <property type="entry name" value="CARNOSINE SYNTHASE 1"/>
    <property type="match status" value="1"/>
</dbReference>
<evidence type="ECO:0000256" key="1">
    <source>
        <dbReference type="PROSITE-ProRule" id="PRU00409"/>
    </source>
</evidence>
<keyword evidence="1" id="KW-0067">ATP-binding</keyword>
<gene>
    <name evidence="3" type="ORF">GDO78_021960</name>
</gene>
<dbReference type="OrthoDB" id="434648at2759"/>
<name>A0A8J6EMK0_ELECQ</name>
<dbReference type="InterPro" id="IPR011761">
    <property type="entry name" value="ATP-grasp"/>
</dbReference>
<protein>
    <recommendedName>
        <fullName evidence="2">ATP-grasp domain-containing protein</fullName>
    </recommendedName>
</protein>